<evidence type="ECO:0000256" key="3">
    <source>
        <dbReference type="ARBA" id="ARBA00057390"/>
    </source>
</evidence>
<dbReference type="PANTHER" id="PTHR15127">
    <property type="entry name" value="HEAVYWEIGHT, ISOFORM A"/>
    <property type="match status" value="1"/>
</dbReference>
<gene>
    <name evidence="8" type="ORF">NXF25_015590</name>
</gene>
<comment type="function">
    <text evidence="3">May function as an adapter protein.</text>
</comment>
<feature type="domain" description="SH2" evidence="7">
    <location>
        <begin position="319"/>
        <end position="414"/>
    </location>
</feature>
<protein>
    <recommendedName>
        <fullName evidence="4">SH2 domain-containing adapter protein D</fullName>
    </recommendedName>
</protein>
<name>A0AAW1AXQ1_CROAD</name>
<feature type="compositionally biased region" description="Basic and acidic residues" evidence="6">
    <location>
        <begin position="100"/>
        <end position="120"/>
    </location>
</feature>
<dbReference type="FunFam" id="3.30.505.10:FF:000058">
    <property type="entry name" value="SH2 domain-containing adapter protein D"/>
    <property type="match status" value="1"/>
</dbReference>
<reference evidence="8 9" key="1">
    <citation type="journal article" date="2024" name="Proc. Natl. Acad. Sci. U.S.A.">
        <title>The genetic regulatory architecture and epigenomic basis for age-related changes in rattlesnake venom.</title>
        <authorList>
            <person name="Hogan M.P."/>
            <person name="Holding M.L."/>
            <person name="Nystrom G.S."/>
            <person name="Colston T.J."/>
            <person name="Bartlett D.A."/>
            <person name="Mason A.J."/>
            <person name="Ellsworth S.A."/>
            <person name="Rautsaw R.M."/>
            <person name="Lawrence K.C."/>
            <person name="Strickland J.L."/>
            <person name="He B."/>
            <person name="Fraser P."/>
            <person name="Margres M.J."/>
            <person name="Gilbert D.M."/>
            <person name="Gibbs H.L."/>
            <person name="Parkinson C.L."/>
            <person name="Rokyta D.R."/>
        </authorList>
    </citation>
    <scope>NUCLEOTIDE SEQUENCE [LARGE SCALE GENOMIC DNA]</scope>
    <source>
        <strain evidence="8">DRR0105</strain>
    </source>
</reference>
<dbReference type="PANTHER" id="PTHR15127:SF32">
    <property type="entry name" value="HEAVYWEIGHT, ISOFORM A"/>
    <property type="match status" value="1"/>
</dbReference>
<dbReference type="AlphaFoldDB" id="A0AAW1AXQ1"/>
<dbReference type="InterPro" id="IPR036860">
    <property type="entry name" value="SH2_dom_sf"/>
</dbReference>
<dbReference type="GO" id="GO:0001784">
    <property type="term" value="F:phosphotyrosine residue binding"/>
    <property type="evidence" value="ECO:0007669"/>
    <property type="project" value="TreeGrafter"/>
</dbReference>
<sequence>MARWLRDRLLFRSAKPAPPQPDYAAAPEHPDLLAAYRLQRQRDFEDPYRGGGSAPAPAAPRRCRSPRRRLVRVEGAPGLGELPDQKENQMTILQDYSDPFDTREETHRQAQEQQRDKNEGYVEPFEAQKPLAEVQKEGSKEGLPPQKPLHLYDTPYEAPENEAGPEVQPSSQPAVSCRYSWLPKEDERPPEEYDQPWEWKKERISRVFAVEMEGIKDLPWPPPVGQLDGSTHPSEPEKQLLLQSTSSRDASPGLQNASPGTPDSSGSSCPLEVHSAATMKNPAPACLEGKSAPCWLSPEAGVPFGEYVNPALPLESQAWYHGTLSRVDAESLLRLCREASYLVRNSESSHNAFSLSLKSSQGFLHMKLLQTEDNKFVLGQHSPPFNNIPEVIHHYASHKLPIQGAEHMSLLYPVSTQPSNCLDAEP</sequence>
<evidence type="ECO:0000256" key="2">
    <source>
        <dbReference type="ARBA" id="ARBA00022999"/>
    </source>
</evidence>
<evidence type="ECO:0000256" key="5">
    <source>
        <dbReference type="PROSITE-ProRule" id="PRU00191"/>
    </source>
</evidence>
<feature type="region of interest" description="Disordered" evidence="6">
    <location>
        <begin position="38"/>
        <end position="69"/>
    </location>
</feature>
<feature type="region of interest" description="Disordered" evidence="6">
    <location>
        <begin position="98"/>
        <end position="175"/>
    </location>
</feature>
<dbReference type="InterPro" id="IPR051846">
    <property type="entry name" value="SH2_domain_adapters"/>
</dbReference>
<evidence type="ECO:0000256" key="1">
    <source>
        <dbReference type="ARBA" id="ARBA00022553"/>
    </source>
</evidence>
<dbReference type="EMBL" id="JAOTOJ010000012">
    <property type="protein sequence ID" value="KAK9393927.1"/>
    <property type="molecule type" value="Genomic_DNA"/>
</dbReference>
<dbReference type="Gene3D" id="3.30.505.10">
    <property type="entry name" value="SH2 domain"/>
    <property type="match status" value="1"/>
</dbReference>
<dbReference type="SMART" id="SM00252">
    <property type="entry name" value="SH2"/>
    <property type="match status" value="1"/>
</dbReference>
<keyword evidence="9" id="KW-1185">Reference proteome</keyword>
<dbReference type="PROSITE" id="PS50001">
    <property type="entry name" value="SH2"/>
    <property type="match status" value="1"/>
</dbReference>
<evidence type="ECO:0000313" key="8">
    <source>
        <dbReference type="EMBL" id="KAK9393927.1"/>
    </source>
</evidence>
<dbReference type="SUPFAM" id="SSF55550">
    <property type="entry name" value="SH2 domain"/>
    <property type="match status" value="1"/>
</dbReference>
<evidence type="ECO:0000313" key="9">
    <source>
        <dbReference type="Proteomes" id="UP001474421"/>
    </source>
</evidence>
<evidence type="ECO:0000256" key="6">
    <source>
        <dbReference type="SAM" id="MobiDB-lite"/>
    </source>
</evidence>
<evidence type="ECO:0000256" key="4">
    <source>
        <dbReference type="ARBA" id="ARBA00074794"/>
    </source>
</evidence>
<accession>A0AAW1AXQ1</accession>
<keyword evidence="2 5" id="KW-0727">SH2 domain</keyword>
<organism evidence="8 9">
    <name type="scientific">Crotalus adamanteus</name>
    <name type="common">Eastern diamondback rattlesnake</name>
    <dbReference type="NCBI Taxonomy" id="8729"/>
    <lineage>
        <taxon>Eukaryota</taxon>
        <taxon>Metazoa</taxon>
        <taxon>Chordata</taxon>
        <taxon>Craniata</taxon>
        <taxon>Vertebrata</taxon>
        <taxon>Euteleostomi</taxon>
        <taxon>Lepidosauria</taxon>
        <taxon>Squamata</taxon>
        <taxon>Bifurcata</taxon>
        <taxon>Unidentata</taxon>
        <taxon>Episquamata</taxon>
        <taxon>Toxicofera</taxon>
        <taxon>Serpentes</taxon>
        <taxon>Colubroidea</taxon>
        <taxon>Viperidae</taxon>
        <taxon>Crotalinae</taxon>
        <taxon>Crotalus</taxon>
    </lineage>
</organism>
<proteinExistence type="predicted"/>
<dbReference type="Pfam" id="PF00017">
    <property type="entry name" value="SH2"/>
    <property type="match status" value="1"/>
</dbReference>
<evidence type="ECO:0000259" key="7">
    <source>
        <dbReference type="PROSITE" id="PS50001"/>
    </source>
</evidence>
<dbReference type="PRINTS" id="PR00401">
    <property type="entry name" value="SH2DOMAIN"/>
</dbReference>
<dbReference type="InterPro" id="IPR000980">
    <property type="entry name" value="SH2"/>
</dbReference>
<comment type="caution">
    <text evidence="8">The sequence shown here is derived from an EMBL/GenBank/DDBJ whole genome shotgun (WGS) entry which is preliminary data.</text>
</comment>
<feature type="region of interest" description="Disordered" evidence="6">
    <location>
        <begin position="216"/>
        <end position="272"/>
    </location>
</feature>
<keyword evidence="1" id="KW-0597">Phosphoprotein</keyword>
<dbReference type="Proteomes" id="UP001474421">
    <property type="component" value="Unassembled WGS sequence"/>
</dbReference>
<feature type="compositionally biased region" description="Polar residues" evidence="6">
    <location>
        <begin position="241"/>
        <end position="268"/>
    </location>
</feature>